<accession>A0ACB6SAW7</accession>
<reference evidence="1" key="1">
    <citation type="journal article" date="2020" name="Stud. Mycol.">
        <title>101 Dothideomycetes genomes: a test case for predicting lifestyles and emergence of pathogens.</title>
        <authorList>
            <person name="Haridas S."/>
            <person name="Albert R."/>
            <person name="Binder M."/>
            <person name="Bloem J."/>
            <person name="Labutti K."/>
            <person name="Salamov A."/>
            <person name="Andreopoulos B."/>
            <person name="Baker S."/>
            <person name="Barry K."/>
            <person name="Bills G."/>
            <person name="Bluhm B."/>
            <person name="Cannon C."/>
            <person name="Castanera R."/>
            <person name="Culley D."/>
            <person name="Daum C."/>
            <person name="Ezra D."/>
            <person name="Gonzalez J."/>
            <person name="Henrissat B."/>
            <person name="Kuo A."/>
            <person name="Liang C."/>
            <person name="Lipzen A."/>
            <person name="Lutzoni F."/>
            <person name="Magnuson J."/>
            <person name="Mondo S."/>
            <person name="Nolan M."/>
            <person name="Ohm R."/>
            <person name="Pangilinan J."/>
            <person name="Park H.-J."/>
            <person name="Ramirez L."/>
            <person name="Alfaro M."/>
            <person name="Sun H."/>
            <person name="Tritt A."/>
            <person name="Yoshinaga Y."/>
            <person name="Zwiers L.-H."/>
            <person name="Turgeon B."/>
            <person name="Goodwin S."/>
            <person name="Spatafora J."/>
            <person name="Crous P."/>
            <person name="Grigoriev I."/>
        </authorList>
    </citation>
    <scope>NUCLEOTIDE SEQUENCE</scope>
    <source>
        <strain evidence="1">CBS 525.71</strain>
    </source>
</reference>
<keyword evidence="2" id="KW-1185">Reference proteome</keyword>
<proteinExistence type="predicted"/>
<comment type="caution">
    <text evidence="1">The sequence shown here is derived from an EMBL/GenBank/DDBJ whole genome shotgun (WGS) entry which is preliminary data.</text>
</comment>
<evidence type="ECO:0000313" key="1">
    <source>
        <dbReference type="EMBL" id="KAF2630657.1"/>
    </source>
</evidence>
<name>A0ACB6SAW7_9PLEO</name>
<protein>
    <submittedName>
        <fullName evidence="1">Uncharacterized protein</fullName>
    </submittedName>
</protein>
<dbReference type="EMBL" id="MU006706">
    <property type="protein sequence ID" value="KAF2630657.1"/>
    <property type="molecule type" value="Genomic_DNA"/>
</dbReference>
<gene>
    <name evidence="1" type="ORF">BU25DRAFT_437893</name>
</gene>
<evidence type="ECO:0000313" key="2">
    <source>
        <dbReference type="Proteomes" id="UP000799754"/>
    </source>
</evidence>
<organism evidence="1 2">
    <name type="scientific">Macroventuria anomochaeta</name>
    <dbReference type="NCBI Taxonomy" id="301207"/>
    <lineage>
        <taxon>Eukaryota</taxon>
        <taxon>Fungi</taxon>
        <taxon>Dikarya</taxon>
        <taxon>Ascomycota</taxon>
        <taxon>Pezizomycotina</taxon>
        <taxon>Dothideomycetes</taxon>
        <taxon>Pleosporomycetidae</taxon>
        <taxon>Pleosporales</taxon>
        <taxon>Pleosporineae</taxon>
        <taxon>Didymellaceae</taxon>
        <taxon>Macroventuria</taxon>
    </lineage>
</organism>
<sequence length="238" mass="27996">MLLNNFPVEWMLRIIGECSAPQTVVQHFAAWVNYYNRADELTFYNDEYDDHVAPQYPPKPQRRPTTETPDDYKARIGQWEVEKAQEAHITKPGNAMRASYYVEKILPSYREAYSLLVACSDLLRADVPIQQRHTVYKHGRGVVTLPHPANSPDLNPIEGIWNIIKERVKQQLITINSIAELKAALQHEWKQIRQEMVQERVNEISYRCRQVFQHPNVWVKIDLWYLINTTKINWNSIL</sequence>
<dbReference type="Proteomes" id="UP000799754">
    <property type="component" value="Unassembled WGS sequence"/>
</dbReference>